<name>A0AAV3ABH8_PYXAD</name>
<evidence type="ECO:0000313" key="13">
    <source>
        <dbReference type="Proteomes" id="UP001181693"/>
    </source>
</evidence>
<dbReference type="PROSITE" id="PS00237">
    <property type="entry name" value="G_PROTEIN_RECEP_F1_1"/>
    <property type="match status" value="1"/>
</dbReference>
<feature type="transmembrane region" description="Helical" evidence="10">
    <location>
        <begin position="62"/>
        <end position="85"/>
    </location>
</feature>
<dbReference type="PANTHER" id="PTHR11334">
    <property type="entry name" value="MAS-RELATED G-PROTEIN COUPLED RECEPTOR"/>
    <property type="match status" value="1"/>
</dbReference>
<dbReference type="FunFam" id="1.20.1070.10:FF:000533">
    <property type="entry name" value="MAS1 proto-oncogene-like, G protein-coupled receptor"/>
    <property type="match status" value="1"/>
</dbReference>
<dbReference type="SUPFAM" id="SSF81321">
    <property type="entry name" value="Family A G protein-coupled receptor-like"/>
    <property type="match status" value="1"/>
</dbReference>
<sequence>MNTTSMNNTLDGLSSGYTEYSYIHFTIAAAVALGLCIFGLIGNVIVFWYLCFKIKRNKYTVYIMNLSVADALFIVFTMIIVMININTLVGTNPQFIGQEQLYIFAEIFYDATQYSGMFILTAVSIERCSSVLFPLWYQGHRPANLSAVMCTVLWVLGCFESLLENLVCTTEVFEKQSLQCSAVQIMVFVLAIGICLPIMIISSFTLLIKVKRTIKHQYTPKLFIIIIAAVFVFILSVLPFNFLWFLMYFKVLLKDIDTVSLFFAMVFGTVLNSVVNPYIYYIVGWKRKQKSSNSIHEALQRAFRDKDDEEKVDSKDNKSSNTSSKTILTVAS</sequence>
<dbReference type="AlphaFoldDB" id="A0AAV3ABH8"/>
<dbReference type="PANTHER" id="PTHR11334:SF65">
    <property type="entry name" value="MAS-RELATED G-PROTEIN COUPLED RECEPTOR MEMBER D"/>
    <property type="match status" value="1"/>
</dbReference>
<dbReference type="GO" id="GO:0005886">
    <property type="term" value="C:plasma membrane"/>
    <property type="evidence" value="ECO:0007669"/>
    <property type="project" value="TreeGrafter"/>
</dbReference>
<dbReference type="Gene3D" id="1.20.1070.10">
    <property type="entry name" value="Rhodopsin 7-helix transmembrane proteins"/>
    <property type="match status" value="1"/>
</dbReference>
<feature type="transmembrane region" description="Helical" evidence="10">
    <location>
        <begin position="261"/>
        <end position="283"/>
    </location>
</feature>
<evidence type="ECO:0000256" key="6">
    <source>
        <dbReference type="ARBA" id="ARBA00023170"/>
    </source>
</evidence>
<evidence type="ECO:0000256" key="8">
    <source>
        <dbReference type="RuleBase" id="RU000688"/>
    </source>
</evidence>
<feature type="transmembrane region" description="Helical" evidence="10">
    <location>
        <begin position="144"/>
        <end position="163"/>
    </location>
</feature>
<dbReference type="GO" id="GO:0004930">
    <property type="term" value="F:G protein-coupled receptor activity"/>
    <property type="evidence" value="ECO:0007669"/>
    <property type="project" value="UniProtKB-KW"/>
</dbReference>
<evidence type="ECO:0000256" key="5">
    <source>
        <dbReference type="ARBA" id="ARBA00023136"/>
    </source>
</evidence>
<evidence type="ECO:0000256" key="7">
    <source>
        <dbReference type="ARBA" id="ARBA00023224"/>
    </source>
</evidence>
<dbReference type="PRINTS" id="PR00237">
    <property type="entry name" value="GPCRRHODOPSN"/>
</dbReference>
<protein>
    <recommendedName>
        <fullName evidence="11">G-protein coupled receptors family 1 profile domain-containing protein</fullName>
    </recommendedName>
</protein>
<evidence type="ECO:0000256" key="9">
    <source>
        <dbReference type="SAM" id="MobiDB-lite"/>
    </source>
</evidence>
<dbReference type="InterPro" id="IPR000276">
    <property type="entry name" value="GPCR_Rhodpsn"/>
</dbReference>
<proteinExistence type="inferred from homology"/>
<organism evidence="12 13">
    <name type="scientific">Pyxicephalus adspersus</name>
    <name type="common">African bullfrog</name>
    <dbReference type="NCBI Taxonomy" id="30357"/>
    <lineage>
        <taxon>Eukaryota</taxon>
        <taxon>Metazoa</taxon>
        <taxon>Chordata</taxon>
        <taxon>Craniata</taxon>
        <taxon>Vertebrata</taxon>
        <taxon>Euteleostomi</taxon>
        <taxon>Amphibia</taxon>
        <taxon>Batrachia</taxon>
        <taxon>Anura</taxon>
        <taxon>Neobatrachia</taxon>
        <taxon>Ranoidea</taxon>
        <taxon>Pyxicephalidae</taxon>
        <taxon>Pyxicephalinae</taxon>
        <taxon>Pyxicephalus</taxon>
    </lineage>
</organism>
<evidence type="ECO:0000259" key="11">
    <source>
        <dbReference type="PROSITE" id="PS50262"/>
    </source>
</evidence>
<dbReference type="EMBL" id="DYDO01000005">
    <property type="protein sequence ID" value="DBA24589.1"/>
    <property type="molecule type" value="Genomic_DNA"/>
</dbReference>
<comment type="subcellular location">
    <subcellularLocation>
        <location evidence="1">Membrane</location>
        <topology evidence="1">Multi-pass membrane protein</topology>
    </subcellularLocation>
</comment>
<comment type="similarity">
    <text evidence="8">Belongs to the G-protein coupled receptor 1 family.</text>
</comment>
<keyword evidence="3 10" id="KW-1133">Transmembrane helix</keyword>
<keyword evidence="6 8" id="KW-0675">Receptor</keyword>
<feature type="region of interest" description="Disordered" evidence="9">
    <location>
        <begin position="304"/>
        <end position="332"/>
    </location>
</feature>
<evidence type="ECO:0000256" key="1">
    <source>
        <dbReference type="ARBA" id="ARBA00004141"/>
    </source>
</evidence>
<accession>A0AAV3ABH8</accession>
<comment type="caution">
    <text evidence="12">The sequence shown here is derived from an EMBL/GenBank/DDBJ whole genome shotgun (WGS) entry which is preliminary data.</text>
</comment>
<evidence type="ECO:0000256" key="10">
    <source>
        <dbReference type="SAM" id="Phobius"/>
    </source>
</evidence>
<dbReference type="PRINTS" id="PR02108">
    <property type="entry name" value="MRGPCRFAMILY"/>
</dbReference>
<dbReference type="InterPro" id="IPR017452">
    <property type="entry name" value="GPCR_Rhodpsn_7TM"/>
</dbReference>
<dbReference type="InterPro" id="IPR026234">
    <property type="entry name" value="MRGPCRFAMILY"/>
</dbReference>
<keyword evidence="4 8" id="KW-0297">G-protein coupled receptor</keyword>
<dbReference type="Pfam" id="PF00001">
    <property type="entry name" value="7tm_1"/>
    <property type="match status" value="1"/>
</dbReference>
<evidence type="ECO:0000256" key="2">
    <source>
        <dbReference type="ARBA" id="ARBA00022692"/>
    </source>
</evidence>
<evidence type="ECO:0000313" key="12">
    <source>
        <dbReference type="EMBL" id="DBA24589.1"/>
    </source>
</evidence>
<feature type="domain" description="G-protein coupled receptors family 1 profile" evidence="11">
    <location>
        <begin position="42"/>
        <end position="280"/>
    </location>
</feature>
<keyword evidence="7 8" id="KW-0807">Transducer</keyword>
<evidence type="ECO:0000256" key="4">
    <source>
        <dbReference type="ARBA" id="ARBA00023040"/>
    </source>
</evidence>
<gene>
    <name evidence="12" type="ORF">GDO54_012220</name>
</gene>
<feature type="transmembrane region" description="Helical" evidence="10">
    <location>
        <begin position="222"/>
        <end position="249"/>
    </location>
</feature>
<dbReference type="PROSITE" id="PS50262">
    <property type="entry name" value="G_PROTEIN_RECEP_F1_2"/>
    <property type="match status" value="1"/>
</dbReference>
<reference evidence="12" key="1">
    <citation type="thesis" date="2020" institute="ProQuest LLC" country="789 East Eisenhower Parkway, Ann Arbor, MI, USA">
        <title>Comparative Genomics and Chromosome Evolution.</title>
        <authorList>
            <person name="Mudd A.B."/>
        </authorList>
    </citation>
    <scope>NUCLEOTIDE SEQUENCE</scope>
    <source>
        <strain evidence="12">1538</strain>
        <tissue evidence="12">Blood</tissue>
    </source>
</reference>
<feature type="transmembrane region" description="Helical" evidence="10">
    <location>
        <begin position="20"/>
        <end position="50"/>
    </location>
</feature>
<evidence type="ECO:0000256" key="3">
    <source>
        <dbReference type="ARBA" id="ARBA00022989"/>
    </source>
</evidence>
<dbReference type="Proteomes" id="UP001181693">
    <property type="component" value="Unassembled WGS sequence"/>
</dbReference>
<keyword evidence="13" id="KW-1185">Reference proteome</keyword>
<feature type="transmembrane region" description="Helical" evidence="10">
    <location>
        <begin position="183"/>
        <end position="210"/>
    </location>
</feature>
<keyword evidence="2 8" id="KW-0812">Transmembrane</keyword>
<keyword evidence="5 10" id="KW-0472">Membrane</keyword>